<feature type="region of interest" description="Disordered" evidence="2">
    <location>
        <begin position="602"/>
        <end position="628"/>
    </location>
</feature>
<comment type="pathway">
    <text evidence="1">Protein modification; protein ubiquitination.</text>
</comment>
<comment type="caution">
    <text evidence="4">The sequence shown here is derived from an EMBL/GenBank/DDBJ whole genome shotgun (WGS) entry which is preliminary data.</text>
</comment>
<organism evidence="4 5">
    <name type="scientific">Laodelphax striatellus</name>
    <name type="common">Small brown planthopper</name>
    <name type="synonym">Delphax striatella</name>
    <dbReference type="NCBI Taxonomy" id="195883"/>
    <lineage>
        <taxon>Eukaryota</taxon>
        <taxon>Metazoa</taxon>
        <taxon>Ecdysozoa</taxon>
        <taxon>Arthropoda</taxon>
        <taxon>Hexapoda</taxon>
        <taxon>Insecta</taxon>
        <taxon>Pterygota</taxon>
        <taxon>Neoptera</taxon>
        <taxon>Paraneoptera</taxon>
        <taxon>Hemiptera</taxon>
        <taxon>Auchenorrhyncha</taxon>
        <taxon>Fulgoroidea</taxon>
        <taxon>Delphacidae</taxon>
        <taxon>Criomorphinae</taxon>
        <taxon>Laodelphax</taxon>
    </lineage>
</organism>
<gene>
    <name evidence="4" type="ORF">LSTR_LSTR013279</name>
</gene>
<comment type="catalytic activity">
    <reaction evidence="1">
        <text>S-ubiquitinyl-[E2 ubiquitin-conjugating enzyme]-L-cysteine + [acceptor protein]-L-lysine = [E2 ubiquitin-conjugating enzyme]-L-cysteine + N(6)-ubiquitinyl-[acceptor protein]-L-lysine.</text>
        <dbReference type="EC" id="2.3.2.27"/>
    </reaction>
</comment>
<feature type="domain" description="E3 ubiquitin-protein ligase UBR1-like winged-helix" evidence="3">
    <location>
        <begin position="95"/>
        <end position="189"/>
    </location>
</feature>
<dbReference type="FunCoup" id="A0A482WI29">
    <property type="interactions" value="576"/>
</dbReference>
<name>A0A482WI29_LAOST</name>
<accession>A0A482WI29</accession>
<sequence>MLTNMVAFYEILNGLWVRNGLQIKGQAMTYIQCNFCNSMVDSDFYLLQICATQLPAETFLQTVIDKFHVNDWLSFSSSSSGNSSGVNSTLLSQLEMVTLLCMGDKTHSQLMELMPERCGTAQSRDFELRLAEVADYRAPNLEASGNMQQGMYVPKAAVWERVYDPLHVLLRAVHRRDFQTSMDRYAEHVHQTGKLAATKAPWPPYRHPAAIHSAYLDPRRVLCSRVFHALAWTILYKAVTTHTVPEHVMSLIIYLLEMCIVCSATTSDNVNVNDLEFSSFFESDWLSNNLRTTVNTITLSPEPAVVINTSDSEGDFFDQFLSSALELDLPALMPALTPPHDETTGEASSDANSTHQPEASSIQAAIMEGLQSVPNHSSLLVSAAQLSVIRHAMNQSTAAIGQSSTQATPTTRAAIGPGAESSQATPTLQAGPADMQLMPTNPNRALELGGNGGGGNAGQDTGGAYSRLAALPSTSGASAAEFGTTSSAVVHCPSVRCQASSGAGKRNPKNRMLNQFSSDSATPPERTVKANESIISLLLKLHSHLSGIPDSFNPDETDPDPDSRIGDGPVFVGKLLRRIMALDSLCRENVVAVRERLWPRQPEEGEAERRDREERERGERRRRAKERQQKLMEEFASQQKQFMEKTLETEDDGMDWEAGDESSQMLSNKKEYDCVICNQTSPSTDEKLMGLAVLVQATSVLGHKRRSAEPAVLPTSDQERANFSRNDTLGSDFDRRIEEIDRHFDKLSWLVSVNLGWEGGVHVQTCGHHLHLDCLKSYLRSLLGQQRISAERLGEYSCPFVSCQPPSLPSQLGDNAAVVRSRPASLSASIAELTNFLKENLPANQWPAWETWQQLAGSGSTHDESPALIPAEPPMPLMLRDPTALLTQFILLLPLHLDQTSFSTVVKLLYNLSTFKCCSTELHNERTTALLVATAEVRTPCTSEHAMSLVIGALDPNSPVCRRGGGGGG</sequence>
<dbReference type="EMBL" id="QKKF02034845">
    <property type="protein sequence ID" value="RZF33108.1"/>
    <property type="molecule type" value="Genomic_DNA"/>
</dbReference>
<feature type="compositionally biased region" description="Polar residues" evidence="2">
    <location>
        <begin position="345"/>
        <end position="359"/>
    </location>
</feature>
<dbReference type="OrthoDB" id="15304at2759"/>
<feature type="compositionally biased region" description="Polar residues" evidence="2">
    <location>
        <begin position="512"/>
        <end position="521"/>
    </location>
</feature>
<feature type="region of interest" description="Disordered" evidence="2">
    <location>
        <begin position="334"/>
        <end position="359"/>
    </location>
</feature>
<evidence type="ECO:0000256" key="2">
    <source>
        <dbReference type="SAM" id="MobiDB-lite"/>
    </source>
</evidence>
<dbReference type="GO" id="GO:0071596">
    <property type="term" value="P:ubiquitin-dependent protein catabolic process via the N-end rule pathway"/>
    <property type="evidence" value="ECO:0007669"/>
    <property type="project" value="UniProtKB-UniRule"/>
</dbReference>
<evidence type="ECO:0000313" key="4">
    <source>
        <dbReference type="EMBL" id="RZF33108.1"/>
    </source>
</evidence>
<evidence type="ECO:0000256" key="1">
    <source>
        <dbReference type="RuleBase" id="RU366018"/>
    </source>
</evidence>
<dbReference type="Proteomes" id="UP000291343">
    <property type="component" value="Unassembled WGS sequence"/>
</dbReference>
<dbReference type="GO" id="GO:0016567">
    <property type="term" value="P:protein ubiquitination"/>
    <property type="evidence" value="ECO:0007669"/>
    <property type="project" value="UniProtKB-UniRule"/>
</dbReference>
<dbReference type="Pfam" id="PF22960">
    <property type="entry name" value="WHD_UBR1"/>
    <property type="match status" value="1"/>
</dbReference>
<keyword evidence="1" id="KW-0479">Metal-binding</keyword>
<feature type="compositionally biased region" description="Basic and acidic residues" evidence="2">
    <location>
        <begin position="602"/>
        <end position="619"/>
    </location>
</feature>
<reference evidence="4 5" key="1">
    <citation type="journal article" date="2017" name="Gigascience">
        <title>Genome sequence of the small brown planthopper, Laodelphax striatellus.</title>
        <authorList>
            <person name="Zhu J."/>
            <person name="Jiang F."/>
            <person name="Wang X."/>
            <person name="Yang P."/>
            <person name="Bao Y."/>
            <person name="Zhao W."/>
            <person name="Wang W."/>
            <person name="Lu H."/>
            <person name="Wang Q."/>
            <person name="Cui N."/>
            <person name="Li J."/>
            <person name="Chen X."/>
            <person name="Luo L."/>
            <person name="Yu J."/>
            <person name="Kang L."/>
            <person name="Cui F."/>
        </authorList>
    </citation>
    <scope>NUCLEOTIDE SEQUENCE [LARGE SCALE GENOMIC DNA]</scope>
    <source>
        <strain evidence="4">Lst14</strain>
    </source>
</reference>
<dbReference type="GO" id="GO:0061630">
    <property type="term" value="F:ubiquitin protein ligase activity"/>
    <property type="evidence" value="ECO:0007669"/>
    <property type="project" value="UniProtKB-UniRule"/>
</dbReference>
<proteinExistence type="inferred from homology"/>
<keyword evidence="1" id="KW-0833">Ubl conjugation pathway</keyword>
<comment type="similarity">
    <text evidence="1">Belongs to the E3 ubiquitin-protein ligase UBR1-like family.</text>
</comment>
<dbReference type="GO" id="GO:0000151">
    <property type="term" value="C:ubiquitin ligase complex"/>
    <property type="evidence" value="ECO:0007669"/>
    <property type="project" value="TreeGrafter"/>
</dbReference>
<evidence type="ECO:0000313" key="5">
    <source>
        <dbReference type="Proteomes" id="UP000291343"/>
    </source>
</evidence>
<keyword evidence="1" id="KW-0862">Zinc</keyword>
<feature type="compositionally biased region" description="Polar residues" evidence="2">
    <location>
        <begin position="399"/>
        <end position="411"/>
    </location>
</feature>
<dbReference type="InterPro" id="IPR055194">
    <property type="entry name" value="UBR1-like_WH"/>
</dbReference>
<dbReference type="EC" id="2.3.2.27" evidence="1"/>
<dbReference type="GO" id="GO:0008270">
    <property type="term" value="F:zinc ion binding"/>
    <property type="evidence" value="ECO:0007669"/>
    <property type="project" value="UniProtKB-UniRule"/>
</dbReference>
<evidence type="ECO:0000259" key="3">
    <source>
        <dbReference type="Pfam" id="PF22960"/>
    </source>
</evidence>
<dbReference type="InterPro" id="IPR039164">
    <property type="entry name" value="UBR1-like"/>
</dbReference>
<protein>
    <recommendedName>
        <fullName evidence="1">E3 ubiquitin-protein ligase</fullName>
        <ecNumber evidence="1">2.3.2.27</ecNumber>
    </recommendedName>
</protein>
<dbReference type="GO" id="GO:0005737">
    <property type="term" value="C:cytoplasm"/>
    <property type="evidence" value="ECO:0007669"/>
    <property type="project" value="TreeGrafter"/>
</dbReference>
<dbReference type="UniPathway" id="UPA00143"/>
<dbReference type="PANTHER" id="PTHR21497:SF39">
    <property type="entry name" value="E3 UBIQUITIN-PROTEIN LIGASE UBR3"/>
    <property type="match status" value="1"/>
</dbReference>
<comment type="function">
    <text evidence="1">Ubiquitin ligase protein which is a component of the N-end rule pathway. Recognizes and binds to proteins bearing specific N-terminal residues that are destabilizing according to the N-end rule, leading to their ubiquitination and subsequent degradation.</text>
</comment>
<dbReference type="STRING" id="195883.A0A482WI29"/>
<keyword evidence="1" id="KW-0863">Zinc-finger</keyword>
<keyword evidence="1" id="KW-0808">Transferase</keyword>
<dbReference type="PANTHER" id="PTHR21497">
    <property type="entry name" value="UBIQUITIN LIGASE E3 ALPHA-RELATED"/>
    <property type="match status" value="1"/>
</dbReference>
<dbReference type="AlphaFoldDB" id="A0A482WI29"/>
<feature type="compositionally biased region" description="Gly residues" evidence="2">
    <location>
        <begin position="449"/>
        <end position="460"/>
    </location>
</feature>
<keyword evidence="5" id="KW-1185">Reference proteome</keyword>
<dbReference type="InParanoid" id="A0A482WI29"/>
<feature type="region of interest" description="Disordered" evidence="2">
    <location>
        <begin position="399"/>
        <end position="460"/>
    </location>
</feature>
<feature type="region of interest" description="Disordered" evidence="2">
    <location>
        <begin position="498"/>
        <end position="527"/>
    </location>
</feature>